<dbReference type="SUPFAM" id="SSF48557">
    <property type="entry name" value="L-aspartase-like"/>
    <property type="match status" value="1"/>
</dbReference>
<dbReference type="InterPro" id="IPR008948">
    <property type="entry name" value="L-Aspartase-like"/>
</dbReference>
<keyword evidence="2" id="KW-0456">Lyase</keyword>
<comment type="similarity">
    <text evidence="1 2">Belongs to the PAL/histidase family.</text>
</comment>
<dbReference type="Gene3D" id="1.10.275.10">
    <property type="entry name" value="Fumarase/aspartase (N-terminal domain)"/>
    <property type="match status" value="1"/>
</dbReference>
<dbReference type="InterPro" id="IPR023144">
    <property type="entry name" value="Phe_NH3-lyase_shielding_dom_sf"/>
</dbReference>
<dbReference type="AlphaFoldDB" id="A0AA39MYT4"/>
<dbReference type="InterPro" id="IPR005922">
    <property type="entry name" value="Phe_NH3-lyase"/>
</dbReference>
<dbReference type="PROSITE" id="PS00488">
    <property type="entry name" value="PAL_HISTIDASE"/>
    <property type="match status" value="1"/>
</dbReference>
<dbReference type="GO" id="GO:0006559">
    <property type="term" value="P:L-phenylalanine catabolic process"/>
    <property type="evidence" value="ECO:0007669"/>
    <property type="project" value="InterPro"/>
</dbReference>
<dbReference type="InterPro" id="IPR024083">
    <property type="entry name" value="Fumarase/histidase_N"/>
</dbReference>
<dbReference type="EMBL" id="JAUEPT010000005">
    <property type="protein sequence ID" value="KAK0451906.1"/>
    <property type="molecule type" value="Genomic_DNA"/>
</dbReference>
<evidence type="ECO:0000256" key="2">
    <source>
        <dbReference type="RuleBase" id="RU003954"/>
    </source>
</evidence>
<comment type="caution">
    <text evidence="3">The sequence shown here is derived from an EMBL/GenBank/DDBJ whole genome shotgun (WGS) entry which is preliminary data.</text>
</comment>
<evidence type="ECO:0000313" key="3">
    <source>
        <dbReference type="EMBL" id="KAK0451906.1"/>
    </source>
</evidence>
<dbReference type="InterPro" id="IPR022313">
    <property type="entry name" value="Phe/His_NH3-lyase_AS"/>
</dbReference>
<protein>
    <submittedName>
        <fullName evidence="3">Phenylalanine ammonia-lyase</fullName>
    </submittedName>
</protein>
<dbReference type="Gene3D" id="1.10.274.20">
    <property type="entry name" value="Phenylalanine ammonia-lyase 1, domain 3"/>
    <property type="match status" value="1"/>
</dbReference>
<dbReference type="PANTHER" id="PTHR10362">
    <property type="entry name" value="HISTIDINE AMMONIA-LYASE"/>
    <property type="match status" value="1"/>
</dbReference>
<accession>A0AA39MYT4</accession>
<reference evidence="3" key="1">
    <citation type="submission" date="2023-06" db="EMBL/GenBank/DDBJ databases">
        <authorList>
            <consortium name="Lawrence Berkeley National Laboratory"/>
            <person name="Ahrendt S."/>
            <person name="Sahu N."/>
            <person name="Indic B."/>
            <person name="Wong-Bajracharya J."/>
            <person name="Merenyi Z."/>
            <person name="Ke H.-M."/>
            <person name="Monk M."/>
            <person name="Kocsube S."/>
            <person name="Drula E."/>
            <person name="Lipzen A."/>
            <person name="Balint B."/>
            <person name="Henrissat B."/>
            <person name="Andreopoulos B."/>
            <person name="Martin F.M."/>
            <person name="Harder C.B."/>
            <person name="Rigling D."/>
            <person name="Ford K.L."/>
            <person name="Foster G.D."/>
            <person name="Pangilinan J."/>
            <person name="Papanicolaou A."/>
            <person name="Barry K."/>
            <person name="LaButti K."/>
            <person name="Viragh M."/>
            <person name="Koriabine M."/>
            <person name="Yan M."/>
            <person name="Riley R."/>
            <person name="Champramary S."/>
            <person name="Plett K.L."/>
            <person name="Tsai I.J."/>
            <person name="Slot J."/>
            <person name="Sipos G."/>
            <person name="Plett J."/>
            <person name="Nagy L.G."/>
            <person name="Grigoriev I.V."/>
        </authorList>
    </citation>
    <scope>NUCLEOTIDE SEQUENCE</scope>
    <source>
        <strain evidence="3">FPL87.14</strain>
    </source>
</reference>
<dbReference type="GO" id="GO:0016841">
    <property type="term" value="F:ammonia-lyase activity"/>
    <property type="evidence" value="ECO:0007669"/>
    <property type="project" value="InterPro"/>
</dbReference>
<dbReference type="Proteomes" id="UP001175226">
    <property type="component" value="Unassembled WGS sequence"/>
</dbReference>
<name>A0AA39MYT4_9AGAR</name>
<evidence type="ECO:0000256" key="1">
    <source>
        <dbReference type="ARBA" id="ARBA00007238"/>
    </source>
</evidence>
<dbReference type="GO" id="GO:0005737">
    <property type="term" value="C:cytoplasm"/>
    <property type="evidence" value="ECO:0007669"/>
    <property type="project" value="InterPro"/>
</dbReference>
<evidence type="ECO:0000313" key="4">
    <source>
        <dbReference type="Proteomes" id="UP001175226"/>
    </source>
</evidence>
<proteinExistence type="inferred from homology"/>
<dbReference type="Pfam" id="PF00221">
    <property type="entry name" value="Lyase_aromatic"/>
    <property type="match status" value="1"/>
</dbReference>
<keyword evidence="4" id="KW-1185">Reference proteome</keyword>
<dbReference type="InterPro" id="IPR001106">
    <property type="entry name" value="Aromatic_Lyase"/>
</dbReference>
<gene>
    <name evidence="3" type="ORF">EV421DRAFT_1888518</name>
</gene>
<dbReference type="NCBIfam" id="TIGR01226">
    <property type="entry name" value="phe_am_lyase"/>
    <property type="match status" value="1"/>
</dbReference>
<sequence>MSTFSTVDKDTGIISSFLTLLTQTKAYRNEKPVRVDGRSLSIPATVAVARYGVNPEVDNSAEAKDRVYRSRQVLDDAVLGKKSIYGVTTGVGGSADTRSEDVIALGVSILQQIQCGILSIDGEGDSLPISHNSAATQMPESWVRGALMIRMNSMIRGHSGVRWDVLEKFSLMLNANILPLVSLRGSISASGDLTPLSYLAGAAAGNPYIRVNYGPPGTRSIMTSKDALAMAGIEPLVFQAKEPISVVNGTSFSAAVAALAVYEAAHLSLLALTCTALTVEVLHGARGSFAPFIHAIARPHPGQVEAAHFISSLLEDSKFAKNEDSEVRLNEDPGILRQDRYAMRTSPQYLGPQLEDIHAAVKAIDLECNASSDNPLIEAETQTIHLGGNFQAMAVTNAMEKTRLALDHIGKLAFAQSSEILNPHINKGLPPSLAATDPSLNYHAKGLDVVMAAYVTELGYLANPAGTHSQAAEMHNESVNSMALLSARATVSSLEVLAMLISSHLYILCQALDLRAMQHDFLTGINGVVDSGEAISCPFSVQLTSAFKLKTSDVLDLSSLVNRVFRDSYHSTVTMDLKEQMQVVTSSCIPVIVKFFATNPSLHYQPTLSDIMAVTNAFATRGIDLMSQLRDQYLTGLKGRAPASLYLGRTCHIYQFIRVELGVPMHGEENLKRFGNAPYANTKTIGHHVSVIYKAIMDGKMHEVITSMIGEWVP</sequence>
<dbReference type="Gene3D" id="1.20.200.10">
    <property type="entry name" value="Fumarase/aspartase (Central domain)"/>
    <property type="match status" value="1"/>
</dbReference>
<organism evidence="3 4">
    <name type="scientific">Armillaria borealis</name>
    <dbReference type="NCBI Taxonomy" id="47425"/>
    <lineage>
        <taxon>Eukaryota</taxon>
        <taxon>Fungi</taxon>
        <taxon>Dikarya</taxon>
        <taxon>Basidiomycota</taxon>
        <taxon>Agaricomycotina</taxon>
        <taxon>Agaricomycetes</taxon>
        <taxon>Agaricomycetidae</taxon>
        <taxon>Agaricales</taxon>
        <taxon>Marasmiineae</taxon>
        <taxon>Physalacriaceae</taxon>
        <taxon>Armillaria</taxon>
    </lineage>
</organism>
<dbReference type="CDD" id="cd00332">
    <property type="entry name" value="PAL-HAL"/>
    <property type="match status" value="1"/>
</dbReference>